<dbReference type="GO" id="GO:0009244">
    <property type="term" value="P:lipopolysaccharide core region biosynthetic process"/>
    <property type="evidence" value="ECO:0007669"/>
    <property type="project" value="TreeGrafter"/>
</dbReference>
<accession>A0A1T4WHS8</accession>
<gene>
    <name evidence="3" type="ORF">SAMN02745702_02299</name>
</gene>
<keyword evidence="1" id="KW-0328">Glycosyltransferase</keyword>
<organism evidence="3 4">
    <name type="scientific">Desulfobaculum bizertense DSM 18034</name>
    <dbReference type="NCBI Taxonomy" id="1121442"/>
    <lineage>
        <taxon>Bacteria</taxon>
        <taxon>Pseudomonadati</taxon>
        <taxon>Thermodesulfobacteriota</taxon>
        <taxon>Desulfovibrionia</taxon>
        <taxon>Desulfovibrionales</taxon>
        <taxon>Desulfovibrionaceae</taxon>
        <taxon>Desulfobaculum</taxon>
    </lineage>
</organism>
<dbReference type="PANTHER" id="PTHR30160">
    <property type="entry name" value="TETRAACYLDISACCHARIDE 4'-KINASE-RELATED"/>
    <property type="match status" value="1"/>
</dbReference>
<keyword evidence="2 3" id="KW-0808">Transferase</keyword>
<dbReference type="PANTHER" id="PTHR30160:SF7">
    <property type="entry name" value="ADP-HEPTOSE--LPS HEPTOSYLTRANSFERASE 2"/>
    <property type="match status" value="1"/>
</dbReference>
<evidence type="ECO:0000313" key="4">
    <source>
        <dbReference type="Proteomes" id="UP000189733"/>
    </source>
</evidence>
<dbReference type="GO" id="GO:0008713">
    <property type="term" value="F:ADP-heptose-lipopolysaccharide heptosyltransferase activity"/>
    <property type="evidence" value="ECO:0007669"/>
    <property type="project" value="TreeGrafter"/>
</dbReference>
<dbReference type="AlphaFoldDB" id="A0A1T4WHS8"/>
<evidence type="ECO:0000256" key="2">
    <source>
        <dbReference type="ARBA" id="ARBA00022679"/>
    </source>
</evidence>
<dbReference type="InterPro" id="IPR002201">
    <property type="entry name" value="Glyco_trans_9"/>
</dbReference>
<dbReference type="EMBL" id="FUYA01000007">
    <property type="protein sequence ID" value="SKA76729.1"/>
    <property type="molecule type" value="Genomic_DNA"/>
</dbReference>
<dbReference type="STRING" id="1121442.SAMN02745702_02299"/>
<dbReference type="Gene3D" id="3.40.50.2000">
    <property type="entry name" value="Glycogen Phosphorylase B"/>
    <property type="match status" value="2"/>
</dbReference>
<dbReference type="Pfam" id="PF01075">
    <property type="entry name" value="Glyco_transf_9"/>
    <property type="match status" value="1"/>
</dbReference>
<dbReference type="CDD" id="cd03789">
    <property type="entry name" value="GT9_LPS_heptosyltransferase"/>
    <property type="match status" value="1"/>
</dbReference>
<dbReference type="InterPro" id="IPR051199">
    <property type="entry name" value="LPS_LOS_Heptosyltrfase"/>
</dbReference>
<keyword evidence="4" id="KW-1185">Reference proteome</keyword>
<evidence type="ECO:0000313" key="3">
    <source>
        <dbReference type="EMBL" id="SKA76729.1"/>
    </source>
</evidence>
<evidence type="ECO:0000256" key="1">
    <source>
        <dbReference type="ARBA" id="ARBA00022676"/>
    </source>
</evidence>
<name>A0A1T4WHS8_9BACT</name>
<reference evidence="3 4" key="1">
    <citation type="submission" date="2017-02" db="EMBL/GenBank/DDBJ databases">
        <authorList>
            <person name="Peterson S.W."/>
        </authorList>
    </citation>
    <scope>NUCLEOTIDE SEQUENCE [LARGE SCALE GENOMIC DNA]</scope>
    <source>
        <strain evidence="3 4">DSM 18034</strain>
    </source>
</reference>
<dbReference type="SUPFAM" id="SSF53756">
    <property type="entry name" value="UDP-Glycosyltransferase/glycogen phosphorylase"/>
    <property type="match status" value="1"/>
</dbReference>
<proteinExistence type="predicted"/>
<dbReference type="Proteomes" id="UP000189733">
    <property type="component" value="Unassembled WGS sequence"/>
</dbReference>
<protein>
    <submittedName>
        <fullName evidence="3">ADP-heptose:LPS heptosyltransferase</fullName>
    </submittedName>
</protein>
<dbReference type="GO" id="GO:0005829">
    <property type="term" value="C:cytosol"/>
    <property type="evidence" value="ECO:0007669"/>
    <property type="project" value="TreeGrafter"/>
</dbReference>
<sequence>MKKALVINLTRFGDILQSQPVVSRLHNQGYTVGFVCLDCFEQVPRLLNFVDEVFPLPAGKFLAGLEKHWASPLEAYWNWTHGVLDEFGAELVVNLTFTLPARLLQKSINAPFKTGFCLDEKGFSANSSRWCAFLTAAAHNRRNSPLNLVDLMSRVERGEAGGSADLKRPAPELCQKMREQFFAGLEETPRGFVGFQLGASNARRQWPVQSFLQVAEELWEKYSLCPVLLGSGGERELAQTFCQQSQIPVVNCVGETSLTELGAMLSMLELLVTNDTGTMHYAAGLGVKVCALFLSTAQPWDTGPYRAGAVCLEPNMECHPCHISYECTEDFLCHKILSPEHVLAYVEQLLGDSRRLESMDASRLKQVRAWETIEDGNGFIDLRSLNGLEETDRTAWRRMQRQVYRQFLDETGGAHEPLNLHGLSQEKSQEIGTELEQAWQRFFLLEQEMKILLQRPVEALKQKVMMNYERVTSELLQSAHFHVLGALWQEESQVFAASPENFLQVTLRYRKVLEVWKTVLLSNGMQLETL</sequence>